<reference evidence="3" key="1">
    <citation type="journal article" date="2019" name="Int. J. Syst. Evol. Microbiol.">
        <title>The Global Catalogue of Microorganisms (GCM) 10K type strain sequencing project: providing services to taxonomists for standard genome sequencing and annotation.</title>
        <authorList>
            <consortium name="The Broad Institute Genomics Platform"/>
            <consortium name="The Broad Institute Genome Sequencing Center for Infectious Disease"/>
            <person name="Wu L."/>
            <person name="Ma J."/>
        </authorList>
    </citation>
    <scope>NUCLEOTIDE SEQUENCE [LARGE SCALE GENOMIC DNA]</scope>
    <source>
        <strain evidence="3">JCM 10696</strain>
    </source>
</reference>
<evidence type="ECO:0008006" key="4">
    <source>
        <dbReference type="Google" id="ProtNLM"/>
    </source>
</evidence>
<proteinExistence type="predicted"/>
<name>A0ABP4CE57_9ACTN</name>
<feature type="region of interest" description="Disordered" evidence="1">
    <location>
        <begin position="1"/>
        <end position="24"/>
    </location>
</feature>
<feature type="compositionally biased region" description="Gly residues" evidence="1">
    <location>
        <begin position="378"/>
        <end position="394"/>
    </location>
</feature>
<feature type="compositionally biased region" description="Polar residues" evidence="1">
    <location>
        <begin position="276"/>
        <end position="291"/>
    </location>
</feature>
<dbReference type="Proteomes" id="UP001500665">
    <property type="component" value="Unassembled WGS sequence"/>
</dbReference>
<gene>
    <name evidence="2" type="ORF">GCM10009550_70070</name>
</gene>
<dbReference type="RefSeq" id="WP_344246346.1">
    <property type="nucleotide sequence ID" value="NZ_BAAAHH010000047.1"/>
</dbReference>
<keyword evidence="3" id="KW-1185">Reference proteome</keyword>
<feature type="compositionally biased region" description="Pro residues" evidence="1">
    <location>
        <begin position="313"/>
        <end position="325"/>
    </location>
</feature>
<evidence type="ECO:0000313" key="2">
    <source>
        <dbReference type="EMBL" id="GAA0966879.1"/>
    </source>
</evidence>
<accession>A0ABP4CE57</accession>
<feature type="compositionally biased region" description="Low complexity" evidence="1">
    <location>
        <begin position="213"/>
        <end position="225"/>
    </location>
</feature>
<feature type="region of interest" description="Disordered" evidence="1">
    <location>
        <begin position="213"/>
        <end position="424"/>
    </location>
</feature>
<comment type="caution">
    <text evidence="2">The sequence shown here is derived from an EMBL/GenBank/DDBJ whole genome shotgun (WGS) entry which is preliminary data.</text>
</comment>
<organism evidence="2 3">
    <name type="scientific">Actinocorallia libanotica</name>
    <dbReference type="NCBI Taxonomy" id="46162"/>
    <lineage>
        <taxon>Bacteria</taxon>
        <taxon>Bacillati</taxon>
        <taxon>Actinomycetota</taxon>
        <taxon>Actinomycetes</taxon>
        <taxon>Streptosporangiales</taxon>
        <taxon>Thermomonosporaceae</taxon>
        <taxon>Actinocorallia</taxon>
    </lineage>
</organism>
<feature type="compositionally biased region" description="Gly residues" evidence="1">
    <location>
        <begin position="242"/>
        <end position="258"/>
    </location>
</feature>
<protein>
    <recommendedName>
        <fullName evidence="4">PPE family protein</fullName>
    </recommendedName>
</protein>
<evidence type="ECO:0000313" key="3">
    <source>
        <dbReference type="Proteomes" id="UP001500665"/>
    </source>
</evidence>
<dbReference type="EMBL" id="BAAAHH010000047">
    <property type="protein sequence ID" value="GAA0966879.1"/>
    <property type="molecule type" value="Genomic_DNA"/>
</dbReference>
<evidence type="ECO:0000256" key="1">
    <source>
        <dbReference type="SAM" id="MobiDB-lite"/>
    </source>
</evidence>
<sequence length="424" mass="42132">MADESKIALPQAAPTGAPAPTPGSVKMEGVKSIIGGVDIASVTGTGDLYVKMASRLVEHADNLVAHAEALAAIWRGPNADLSLQAFSQLHTATTTISTNVAAAGETYKWLGTTILPFYKDSAQNMTDGFIRTDGDDENARQLLDRMNDRVAEANNGLPNQLTVVFPEVKGMTPPDDGMGVPPSPGGYTPSGIPGPKEGGLWTPGGYDEGLYAGVPTGPEAPTVPAGPGGPTVPGGLNPVNPGPGGLGPTNPGGPGGLGPMNPGNVIGPGLPGNGTDLASSLPYQGPNQNAFNLTPTGPTPGLPGNGPTTLPSGPGPLTAPAPSPGHAPSTPAGPRGVPVRTTPGGMPRTALSQGPNGVIGGTQGQSALASRSGQQAGMRGGMLGGSRGGGSGPGEGEEHTRTTWLSEDEEVWGTDADVPPSVIG</sequence>